<evidence type="ECO:0000313" key="1">
    <source>
        <dbReference type="EMBL" id="HAT4306265.1"/>
    </source>
</evidence>
<name>A0A8H9QU81_CLOPF</name>
<comment type="caution">
    <text evidence="1">The sequence shown here is derived from an EMBL/GenBank/DDBJ whole genome shotgun (WGS) entry which is preliminary data.</text>
</comment>
<gene>
    <name evidence="1" type="ORF">I9080_000013</name>
</gene>
<dbReference type="AlphaFoldDB" id="A0A8H9QU81"/>
<dbReference type="CDD" id="cd08055">
    <property type="entry name" value="gp15"/>
    <property type="match status" value="1"/>
</dbReference>
<dbReference type="Proteomes" id="UP000859547">
    <property type="component" value="Unassembled WGS sequence"/>
</dbReference>
<sequence>MDNKKILEKVKRRSSAAKNQRDDLLNDLIEETQEEIKVYIHREDIPISLEGVLIELVVIKCNRLGTEGINSESFSGVSTSYIDGFPKDILKKLRSCRKLP</sequence>
<evidence type="ECO:0008006" key="2">
    <source>
        <dbReference type="Google" id="ProtNLM"/>
    </source>
</evidence>
<proteinExistence type="predicted"/>
<dbReference type="InterPro" id="IPR021146">
    <property type="entry name" value="Phage_gp6-like_head-tail"/>
</dbReference>
<accession>A0A8H9QU81</accession>
<dbReference type="InterPro" id="IPR053746">
    <property type="entry name" value="Viral_HT_Connector_Assembly"/>
</dbReference>
<protein>
    <recommendedName>
        <fullName evidence="2">Phage gp6-like head-tail connector protein</fullName>
    </recommendedName>
</protein>
<dbReference type="Pfam" id="PF05135">
    <property type="entry name" value="Phage_connect_1"/>
    <property type="match status" value="1"/>
</dbReference>
<organism evidence="1">
    <name type="scientific">Clostridium perfringens</name>
    <dbReference type="NCBI Taxonomy" id="1502"/>
    <lineage>
        <taxon>Bacteria</taxon>
        <taxon>Bacillati</taxon>
        <taxon>Bacillota</taxon>
        <taxon>Clostridia</taxon>
        <taxon>Eubacteriales</taxon>
        <taxon>Clostridiaceae</taxon>
        <taxon>Clostridium</taxon>
    </lineage>
</organism>
<dbReference type="Gene3D" id="1.10.246.150">
    <property type="match status" value="1"/>
</dbReference>
<reference evidence="1" key="2">
    <citation type="submission" date="2020-07" db="EMBL/GenBank/DDBJ databases">
        <authorList>
            <consortium name="NCBI Pathogen Detection Project"/>
        </authorList>
    </citation>
    <scope>NUCLEOTIDE SEQUENCE</scope>
    <source>
        <strain evidence="1">C8</strain>
    </source>
</reference>
<reference evidence="1" key="1">
    <citation type="journal article" date="2018" name="Genome Biol.">
        <title>SKESA: strategic k-mer extension for scrupulous assemblies.</title>
        <authorList>
            <person name="Souvorov A."/>
            <person name="Agarwala R."/>
            <person name="Lipman D.J."/>
        </authorList>
    </citation>
    <scope>NUCLEOTIDE SEQUENCE</scope>
    <source>
        <strain evidence="1">C8</strain>
    </source>
</reference>
<dbReference type="EMBL" id="DACTCB010000001">
    <property type="protein sequence ID" value="HAT4306265.1"/>
    <property type="molecule type" value="Genomic_DNA"/>
</dbReference>